<dbReference type="OrthoDB" id="5397087at2759"/>
<feature type="compositionally biased region" description="Polar residues" evidence="1">
    <location>
        <begin position="178"/>
        <end position="203"/>
    </location>
</feature>
<feature type="region of interest" description="Disordered" evidence="1">
    <location>
        <begin position="145"/>
        <end position="286"/>
    </location>
</feature>
<feature type="compositionally biased region" description="Polar residues" evidence="1">
    <location>
        <begin position="426"/>
        <end position="436"/>
    </location>
</feature>
<feature type="region of interest" description="Disordered" evidence="1">
    <location>
        <begin position="1"/>
        <end position="32"/>
    </location>
</feature>
<feature type="compositionally biased region" description="Low complexity" evidence="1">
    <location>
        <begin position="271"/>
        <end position="286"/>
    </location>
</feature>
<keyword evidence="3" id="KW-1185">Reference proteome</keyword>
<dbReference type="Proteomes" id="UP000250140">
    <property type="component" value="Unassembled WGS sequence"/>
</dbReference>
<sequence length="461" mass="50864">MPPVRTVAAAKPVKTERTHEENQERAYIAASRRSDRSLEARIESARRASEIHKKRTGRALRVTEQDVVNEEMYEEEDDDLPAQYRRLTAHLQTNSVDFNRRLHAYLASQHATRAALAAQCGYPISNSYMQPFPDATQFPHQMMQPVTPSQMLPPQMFHQSPQSYRHTPYPMASAQGYRPQSHQRSTSIPTSQDVPSFQPNLPVSSGPEMSRSSEQRRMSLPPQAPQPQSQSPVNTQTRPSISRSSTSVHIPNQDSSQHTFSNHESNSPSYASTQIPQTQAQQHTQSAYSFMTHMHMGLDATSQNFSMSPFSTSLPAESQLFLGPALDPNDPHTPMFMAGSEIMPQPFYSYNPNLSSKSRLAHSTDFSINQTLAPSAPIQVDTTADSMTSSNPPSATTGTPDGLITPFTPSFGYGFDPTFGDPFKSVSLTRNNSAQGSPDGMTPGDWSNLIDGSMWEAPASG</sequence>
<feature type="compositionally biased region" description="Polar residues" evidence="1">
    <location>
        <begin position="145"/>
        <end position="165"/>
    </location>
</feature>
<feature type="compositionally biased region" description="Low complexity" evidence="1">
    <location>
        <begin position="218"/>
        <end position="232"/>
    </location>
</feature>
<feature type="compositionally biased region" description="Basic and acidic residues" evidence="1">
    <location>
        <begin position="13"/>
        <end position="24"/>
    </location>
</feature>
<accession>A0A8E2F7E8</accession>
<reference evidence="2 3" key="1">
    <citation type="journal article" date="2016" name="Nat. Commun.">
        <title>Ectomycorrhizal ecology is imprinted in the genome of the dominant symbiotic fungus Cenococcum geophilum.</title>
        <authorList>
            <consortium name="DOE Joint Genome Institute"/>
            <person name="Peter M."/>
            <person name="Kohler A."/>
            <person name="Ohm R.A."/>
            <person name="Kuo A."/>
            <person name="Krutzmann J."/>
            <person name="Morin E."/>
            <person name="Arend M."/>
            <person name="Barry K.W."/>
            <person name="Binder M."/>
            <person name="Choi C."/>
            <person name="Clum A."/>
            <person name="Copeland A."/>
            <person name="Grisel N."/>
            <person name="Haridas S."/>
            <person name="Kipfer T."/>
            <person name="LaButti K."/>
            <person name="Lindquist E."/>
            <person name="Lipzen A."/>
            <person name="Maire R."/>
            <person name="Meier B."/>
            <person name="Mihaltcheva S."/>
            <person name="Molinier V."/>
            <person name="Murat C."/>
            <person name="Poggeler S."/>
            <person name="Quandt C.A."/>
            <person name="Sperisen C."/>
            <person name="Tritt A."/>
            <person name="Tisserant E."/>
            <person name="Crous P.W."/>
            <person name="Henrissat B."/>
            <person name="Nehls U."/>
            <person name="Egli S."/>
            <person name="Spatafora J.W."/>
            <person name="Grigoriev I.V."/>
            <person name="Martin F.M."/>
        </authorList>
    </citation>
    <scope>NUCLEOTIDE SEQUENCE [LARGE SCALE GENOMIC DNA]</scope>
    <source>
        <strain evidence="2 3">CBS 207.34</strain>
    </source>
</reference>
<name>A0A8E2F7E8_9PEZI</name>
<feature type="region of interest" description="Disordered" evidence="1">
    <location>
        <begin position="381"/>
        <end position="403"/>
    </location>
</feature>
<evidence type="ECO:0000313" key="2">
    <source>
        <dbReference type="EMBL" id="OCL11947.1"/>
    </source>
</evidence>
<feature type="region of interest" description="Disordered" evidence="1">
    <location>
        <begin position="426"/>
        <end position="461"/>
    </location>
</feature>
<organism evidence="2 3">
    <name type="scientific">Glonium stellatum</name>
    <dbReference type="NCBI Taxonomy" id="574774"/>
    <lineage>
        <taxon>Eukaryota</taxon>
        <taxon>Fungi</taxon>
        <taxon>Dikarya</taxon>
        <taxon>Ascomycota</taxon>
        <taxon>Pezizomycotina</taxon>
        <taxon>Dothideomycetes</taxon>
        <taxon>Pleosporomycetidae</taxon>
        <taxon>Gloniales</taxon>
        <taxon>Gloniaceae</taxon>
        <taxon>Glonium</taxon>
    </lineage>
</organism>
<evidence type="ECO:0000313" key="3">
    <source>
        <dbReference type="Proteomes" id="UP000250140"/>
    </source>
</evidence>
<feature type="compositionally biased region" description="Polar residues" evidence="1">
    <location>
        <begin position="381"/>
        <end position="399"/>
    </location>
</feature>
<protein>
    <submittedName>
        <fullName evidence="2">Uncharacterized protein</fullName>
    </submittedName>
</protein>
<proteinExistence type="predicted"/>
<feature type="compositionally biased region" description="Polar residues" evidence="1">
    <location>
        <begin position="233"/>
        <end position="270"/>
    </location>
</feature>
<gene>
    <name evidence="2" type="ORF">AOQ84DRAFT_171432</name>
</gene>
<dbReference type="EMBL" id="KV748955">
    <property type="protein sequence ID" value="OCL11947.1"/>
    <property type="molecule type" value="Genomic_DNA"/>
</dbReference>
<dbReference type="AlphaFoldDB" id="A0A8E2F7E8"/>
<evidence type="ECO:0000256" key="1">
    <source>
        <dbReference type="SAM" id="MobiDB-lite"/>
    </source>
</evidence>